<name>A0ABR3Y7W1_9PEZI</name>
<evidence type="ECO:0000313" key="3">
    <source>
        <dbReference type="Proteomes" id="UP001583177"/>
    </source>
</evidence>
<keyword evidence="3" id="KW-1185">Reference proteome</keyword>
<evidence type="ECO:0000313" key="2">
    <source>
        <dbReference type="EMBL" id="KAL1883927.1"/>
    </source>
</evidence>
<protein>
    <recommendedName>
        <fullName evidence="1">N-acetyltransferase domain-containing protein</fullName>
    </recommendedName>
</protein>
<dbReference type="InterPro" id="IPR000182">
    <property type="entry name" value="GNAT_dom"/>
</dbReference>
<dbReference type="SUPFAM" id="SSF55729">
    <property type="entry name" value="Acyl-CoA N-acyltransferases (Nat)"/>
    <property type="match status" value="1"/>
</dbReference>
<accession>A0ABR3Y7W1</accession>
<dbReference type="InterPro" id="IPR052523">
    <property type="entry name" value="Trichothecene_AcTrans"/>
</dbReference>
<feature type="domain" description="N-acetyltransferase" evidence="1">
    <location>
        <begin position="81"/>
        <end position="252"/>
    </location>
</feature>
<reference evidence="2 3" key="1">
    <citation type="journal article" date="2024" name="IMA Fungus">
        <title>IMA Genome - F19 : A genome assembly and annotation guide to empower mycologists, including annotated draft genome sequences of Ceratocystis pirilliformis, Diaporthe australafricana, Fusarium ophioides, Paecilomyces lecythidis, and Sporothrix stenoceras.</title>
        <authorList>
            <person name="Aylward J."/>
            <person name="Wilson A.M."/>
            <person name="Visagie C.M."/>
            <person name="Spraker J."/>
            <person name="Barnes I."/>
            <person name="Buitendag C."/>
            <person name="Ceriani C."/>
            <person name="Del Mar Angel L."/>
            <person name="du Plessis D."/>
            <person name="Fuchs T."/>
            <person name="Gasser K."/>
            <person name="Kramer D."/>
            <person name="Li W."/>
            <person name="Munsamy K."/>
            <person name="Piso A."/>
            <person name="Price J.L."/>
            <person name="Sonnekus B."/>
            <person name="Thomas C."/>
            <person name="van der Nest A."/>
            <person name="van Dijk A."/>
            <person name="van Heerden A."/>
            <person name="van Vuuren N."/>
            <person name="Yilmaz N."/>
            <person name="Duong T.A."/>
            <person name="van der Merwe N.A."/>
            <person name="Wingfield M.J."/>
            <person name="Wingfield B.D."/>
        </authorList>
    </citation>
    <scope>NUCLEOTIDE SEQUENCE [LARGE SCALE GENOMIC DNA]</scope>
    <source>
        <strain evidence="2 3">CMW 18300</strain>
    </source>
</reference>
<sequence>MAGKLRIRLALAHEGQALARIGAAAFIDDPFDSYMYPKRKQNLKYYQRLYQQKLDSQINHSLCWVMVAEVVTEAHDKHGNIKYEDATPAAYAIWTRESAKEDKKIQRRLRALGLRDPTFGLSLAQRFKKRVVNCGLVEAIRDRSNPVVDRKRFSAFWEGFGDMDDDSDSEPEREEYWHLQELAVAPEFRRRGVGGALLEWGKEWARKEDVPILLESTPMGRSLYQAAGFSQCSLWRWGDKPDMTWYMMLWQPST</sequence>
<dbReference type="CDD" id="cd04301">
    <property type="entry name" value="NAT_SF"/>
    <property type="match status" value="1"/>
</dbReference>
<comment type="caution">
    <text evidence="2">The sequence shown here is derived from an EMBL/GenBank/DDBJ whole genome shotgun (WGS) entry which is preliminary data.</text>
</comment>
<gene>
    <name evidence="2" type="ORF">Daus18300_000035</name>
</gene>
<dbReference type="InterPro" id="IPR016181">
    <property type="entry name" value="Acyl_CoA_acyltransferase"/>
</dbReference>
<dbReference type="Pfam" id="PF13508">
    <property type="entry name" value="Acetyltransf_7"/>
    <property type="match status" value="1"/>
</dbReference>
<dbReference type="EMBL" id="JAWRVE010000001">
    <property type="protein sequence ID" value="KAL1883927.1"/>
    <property type="molecule type" value="Genomic_DNA"/>
</dbReference>
<evidence type="ECO:0000259" key="1">
    <source>
        <dbReference type="PROSITE" id="PS51186"/>
    </source>
</evidence>
<organism evidence="2 3">
    <name type="scientific">Diaporthe australafricana</name>
    <dbReference type="NCBI Taxonomy" id="127596"/>
    <lineage>
        <taxon>Eukaryota</taxon>
        <taxon>Fungi</taxon>
        <taxon>Dikarya</taxon>
        <taxon>Ascomycota</taxon>
        <taxon>Pezizomycotina</taxon>
        <taxon>Sordariomycetes</taxon>
        <taxon>Sordariomycetidae</taxon>
        <taxon>Diaporthales</taxon>
        <taxon>Diaporthaceae</taxon>
        <taxon>Diaporthe</taxon>
    </lineage>
</organism>
<dbReference type="Gene3D" id="3.40.630.30">
    <property type="match status" value="1"/>
</dbReference>
<dbReference type="Proteomes" id="UP001583177">
    <property type="component" value="Unassembled WGS sequence"/>
</dbReference>
<dbReference type="PROSITE" id="PS51186">
    <property type="entry name" value="GNAT"/>
    <property type="match status" value="1"/>
</dbReference>
<dbReference type="PANTHER" id="PTHR42791:SF1">
    <property type="entry name" value="N-ACETYLTRANSFERASE DOMAIN-CONTAINING PROTEIN"/>
    <property type="match status" value="1"/>
</dbReference>
<dbReference type="PANTHER" id="PTHR42791">
    <property type="entry name" value="GNAT FAMILY ACETYLTRANSFERASE"/>
    <property type="match status" value="1"/>
</dbReference>
<proteinExistence type="predicted"/>